<gene>
    <name evidence="6" type="ORF">Q8A49_28585</name>
</gene>
<evidence type="ECO:0000256" key="4">
    <source>
        <dbReference type="ARBA" id="ARBA00023136"/>
    </source>
</evidence>
<evidence type="ECO:0000256" key="2">
    <source>
        <dbReference type="ARBA" id="ARBA00022692"/>
    </source>
</evidence>
<keyword evidence="4 5" id="KW-0472">Membrane</keyword>
<evidence type="ECO:0000313" key="6">
    <source>
        <dbReference type="EMBL" id="MEE2054458.1"/>
    </source>
</evidence>
<dbReference type="EMBL" id="JAUUCC010000112">
    <property type="protein sequence ID" value="MEE2054458.1"/>
    <property type="molecule type" value="Genomic_DNA"/>
</dbReference>
<protein>
    <submittedName>
        <fullName evidence="6">ABC transporter ATP-binding protein</fullName>
    </submittedName>
</protein>
<keyword evidence="6" id="KW-0547">Nucleotide-binding</keyword>
<accession>A0ABU7KYR2</accession>
<dbReference type="GO" id="GO:0005524">
    <property type="term" value="F:ATP binding"/>
    <property type="evidence" value="ECO:0007669"/>
    <property type="project" value="UniProtKB-KW"/>
</dbReference>
<keyword evidence="3 5" id="KW-1133">Transmembrane helix</keyword>
<evidence type="ECO:0000256" key="3">
    <source>
        <dbReference type="ARBA" id="ARBA00022989"/>
    </source>
</evidence>
<dbReference type="SUPFAM" id="SSF90123">
    <property type="entry name" value="ABC transporter transmembrane region"/>
    <property type="match status" value="1"/>
</dbReference>
<evidence type="ECO:0000256" key="5">
    <source>
        <dbReference type="SAM" id="Phobius"/>
    </source>
</evidence>
<keyword evidence="2 5" id="KW-0812">Transmembrane</keyword>
<dbReference type="InterPro" id="IPR036640">
    <property type="entry name" value="ABC1_TM_sf"/>
</dbReference>
<organism evidence="6 7">
    <name type="scientific">Nocardiopsis tropica</name>
    <dbReference type="NCBI Taxonomy" id="109330"/>
    <lineage>
        <taxon>Bacteria</taxon>
        <taxon>Bacillati</taxon>
        <taxon>Actinomycetota</taxon>
        <taxon>Actinomycetes</taxon>
        <taxon>Streptosporangiales</taxon>
        <taxon>Nocardiopsidaceae</taxon>
        <taxon>Nocardiopsis</taxon>
    </lineage>
</organism>
<proteinExistence type="predicted"/>
<dbReference type="Gene3D" id="1.20.1560.10">
    <property type="entry name" value="ABC transporter type 1, transmembrane domain"/>
    <property type="match status" value="1"/>
</dbReference>
<name>A0ABU7KYR2_9ACTN</name>
<feature type="transmembrane region" description="Helical" evidence="5">
    <location>
        <begin position="28"/>
        <end position="49"/>
    </location>
</feature>
<keyword evidence="6" id="KW-0067">ATP-binding</keyword>
<comment type="caution">
    <text evidence="6">The sequence shown here is derived from an EMBL/GenBank/DDBJ whole genome shotgun (WGS) entry which is preliminary data.</text>
</comment>
<dbReference type="Proteomes" id="UP001348641">
    <property type="component" value="Unassembled WGS sequence"/>
</dbReference>
<evidence type="ECO:0000256" key="1">
    <source>
        <dbReference type="ARBA" id="ARBA00004651"/>
    </source>
</evidence>
<comment type="subcellular location">
    <subcellularLocation>
        <location evidence="1">Cell membrane</location>
        <topology evidence="1">Multi-pass membrane protein</topology>
    </subcellularLocation>
</comment>
<feature type="non-terminal residue" evidence="6">
    <location>
        <position position="85"/>
    </location>
</feature>
<evidence type="ECO:0000313" key="7">
    <source>
        <dbReference type="Proteomes" id="UP001348641"/>
    </source>
</evidence>
<reference evidence="6 7" key="1">
    <citation type="submission" date="2023-07" db="EMBL/GenBank/DDBJ databases">
        <authorList>
            <person name="Girao M."/>
            <person name="Carvalho M.F."/>
        </authorList>
    </citation>
    <scope>NUCLEOTIDE SEQUENCE [LARGE SCALE GENOMIC DNA]</scope>
    <source>
        <strain evidence="6 7">66/93</strain>
    </source>
</reference>
<feature type="transmembrane region" description="Helical" evidence="5">
    <location>
        <begin position="61"/>
        <end position="84"/>
    </location>
</feature>
<sequence>MTAVLPVAGRAHVRRAAVREIRADRWTFALMLALNVLAALAALIAPWLVGLIVDTVQRSPGPAAVASVDRIALAIVVVTVVHILL</sequence>